<dbReference type="GO" id="GO:0000407">
    <property type="term" value="C:phagophore assembly site"/>
    <property type="evidence" value="ECO:0007669"/>
    <property type="project" value="TreeGrafter"/>
</dbReference>
<dbReference type="EMBL" id="CAJVPK010000352">
    <property type="protein sequence ID" value="CAG8498538.1"/>
    <property type="molecule type" value="Genomic_DNA"/>
</dbReference>
<feature type="domain" description="Atg6 BARA" evidence="3">
    <location>
        <begin position="283"/>
        <end position="448"/>
    </location>
</feature>
<organism evidence="5 6">
    <name type="scientific">Diversispora eburnea</name>
    <dbReference type="NCBI Taxonomy" id="1213867"/>
    <lineage>
        <taxon>Eukaryota</taxon>
        <taxon>Fungi</taxon>
        <taxon>Fungi incertae sedis</taxon>
        <taxon>Mucoromycota</taxon>
        <taxon>Glomeromycotina</taxon>
        <taxon>Glomeromycetes</taxon>
        <taxon>Diversisporales</taxon>
        <taxon>Diversisporaceae</taxon>
        <taxon>Diversispora</taxon>
    </lineage>
</organism>
<evidence type="ECO:0000313" key="5">
    <source>
        <dbReference type="EMBL" id="CAG8498538.1"/>
    </source>
</evidence>
<evidence type="ECO:0000259" key="3">
    <source>
        <dbReference type="Pfam" id="PF04111"/>
    </source>
</evidence>
<dbReference type="Pfam" id="PF04111">
    <property type="entry name" value="APG6"/>
    <property type="match status" value="1"/>
</dbReference>
<accession>A0A9N9EYF9</accession>
<dbReference type="InterPro" id="IPR041691">
    <property type="entry name" value="Atg6/beclin_CC"/>
</dbReference>
<evidence type="ECO:0000256" key="1">
    <source>
        <dbReference type="ARBA" id="ARBA00005965"/>
    </source>
</evidence>
<reference evidence="5" key="1">
    <citation type="submission" date="2021-06" db="EMBL/GenBank/DDBJ databases">
        <authorList>
            <person name="Kallberg Y."/>
            <person name="Tangrot J."/>
            <person name="Rosling A."/>
        </authorList>
    </citation>
    <scope>NUCLEOTIDE SEQUENCE</scope>
    <source>
        <strain evidence="5">AZ414A</strain>
    </source>
</reference>
<evidence type="ECO:0000256" key="2">
    <source>
        <dbReference type="SAM" id="Coils"/>
    </source>
</evidence>
<dbReference type="OrthoDB" id="20368at2759"/>
<dbReference type="GO" id="GO:0034272">
    <property type="term" value="C:phosphatidylinositol 3-kinase complex, class III, type II"/>
    <property type="evidence" value="ECO:0007669"/>
    <property type="project" value="TreeGrafter"/>
</dbReference>
<dbReference type="InterPro" id="IPR038274">
    <property type="entry name" value="Atg6/Beclin_C_sf"/>
</dbReference>
<gene>
    <name evidence="5" type="ORF">DEBURN_LOCUS4552</name>
</gene>
<dbReference type="Pfam" id="PF17675">
    <property type="entry name" value="APG6_N"/>
    <property type="match status" value="1"/>
</dbReference>
<protein>
    <submittedName>
        <fullName evidence="5">9631_t:CDS:1</fullName>
    </submittedName>
</protein>
<keyword evidence="2" id="KW-0175">Coiled coil</keyword>
<dbReference type="GO" id="GO:0043548">
    <property type="term" value="F:phosphatidylinositol 3-kinase binding"/>
    <property type="evidence" value="ECO:0007669"/>
    <property type="project" value="TreeGrafter"/>
</dbReference>
<dbReference type="GO" id="GO:0045324">
    <property type="term" value="P:late endosome to vacuole transport"/>
    <property type="evidence" value="ECO:0007669"/>
    <property type="project" value="TreeGrafter"/>
</dbReference>
<evidence type="ECO:0000313" key="6">
    <source>
        <dbReference type="Proteomes" id="UP000789706"/>
    </source>
</evidence>
<evidence type="ECO:0000259" key="4">
    <source>
        <dbReference type="Pfam" id="PF17675"/>
    </source>
</evidence>
<dbReference type="InterPro" id="IPR040455">
    <property type="entry name" value="Atg6_BARA"/>
</dbReference>
<dbReference type="PANTHER" id="PTHR12768">
    <property type="entry name" value="BECLIN 1"/>
    <property type="match status" value="1"/>
</dbReference>
<dbReference type="GO" id="GO:0030674">
    <property type="term" value="F:protein-macromolecule adaptor activity"/>
    <property type="evidence" value="ECO:0007669"/>
    <property type="project" value="TreeGrafter"/>
</dbReference>
<comment type="caution">
    <text evidence="5">The sequence shown here is derived from an EMBL/GenBank/DDBJ whole genome shotgun (WGS) entry which is preliminary data.</text>
</comment>
<name>A0A9N9EYF9_9GLOM</name>
<dbReference type="GO" id="GO:0006995">
    <property type="term" value="P:cellular response to nitrogen starvation"/>
    <property type="evidence" value="ECO:0007669"/>
    <property type="project" value="TreeGrafter"/>
</dbReference>
<dbReference type="PANTHER" id="PTHR12768:SF4">
    <property type="entry name" value="BECLIN-1"/>
    <property type="match status" value="1"/>
</dbReference>
<proteinExistence type="inferred from homology"/>
<dbReference type="GO" id="GO:0034271">
    <property type="term" value="C:phosphatidylinositol 3-kinase complex, class III, type I"/>
    <property type="evidence" value="ECO:0007669"/>
    <property type="project" value="TreeGrafter"/>
</dbReference>
<sequence>MDQSLSYTCKRCKHPLKIDESLADLNTASVDLLLAPLHTRFSETLTDDPKKVSKRVVNKDKEVDLNGIQITNALSAPSSIPRPPPNGIHNNRESFLAPTESYVMLSRSQVYPTTNDQLSSEFGNINMSVDDRQRTSLNYRLKVANRLFDIMSSKSELNHPMCHECTDLLLDSLSKQLTDSSRERDCYIDFLKKVNVNVISDEEEKKLQKEIEEASHSKEIEREREEMKKELAALEEEAEELDKLEESYWQEFNDFHIQLQTFQNERDSVNLKYDHDAKQLEKLQKTNVYNDTFCIGHDGHFGTINGFRLGRLPNQMVDWSEINAAWGQTLLLLATIANKLNFTFKTYRLIPLGSFSKIEKIEGEKTTYELLFQNRRFDLSMVAFLNCLQQLGDYAEKQDHNLKLPYRINKDKIGDASIRLQFNQDEAWTKALKYTLTNTKWILAYASSSSHDWGKHKSSSFPR</sequence>
<feature type="domain" description="Atg6/beclin coiled-coil" evidence="4">
    <location>
        <begin position="160"/>
        <end position="280"/>
    </location>
</feature>
<dbReference type="GO" id="GO:0000045">
    <property type="term" value="P:autophagosome assembly"/>
    <property type="evidence" value="ECO:0007669"/>
    <property type="project" value="TreeGrafter"/>
</dbReference>
<dbReference type="AlphaFoldDB" id="A0A9N9EYF9"/>
<keyword evidence="6" id="KW-1185">Reference proteome</keyword>
<dbReference type="Proteomes" id="UP000789706">
    <property type="component" value="Unassembled WGS sequence"/>
</dbReference>
<comment type="similarity">
    <text evidence="1">Belongs to the beclin family.</text>
</comment>
<dbReference type="InterPro" id="IPR007243">
    <property type="entry name" value="Atg6/Beclin"/>
</dbReference>
<dbReference type="GO" id="GO:0000423">
    <property type="term" value="P:mitophagy"/>
    <property type="evidence" value="ECO:0007669"/>
    <property type="project" value="TreeGrafter"/>
</dbReference>
<dbReference type="Gene3D" id="1.10.418.40">
    <property type="entry name" value="Autophagy protein 6/Beclin 1"/>
    <property type="match status" value="1"/>
</dbReference>
<feature type="coiled-coil region" evidence="2">
    <location>
        <begin position="204"/>
        <end position="247"/>
    </location>
</feature>